<proteinExistence type="inferred from homology"/>
<protein>
    <submittedName>
        <fullName evidence="12">Energy transducer TonB</fullName>
    </submittedName>
</protein>
<dbReference type="GO" id="GO:0098797">
    <property type="term" value="C:plasma membrane protein complex"/>
    <property type="evidence" value="ECO:0007669"/>
    <property type="project" value="TreeGrafter"/>
</dbReference>
<organism evidence="12 13">
    <name type="scientific">Pseudomonas cavernae</name>
    <dbReference type="NCBI Taxonomy" id="2320867"/>
    <lineage>
        <taxon>Bacteria</taxon>
        <taxon>Pseudomonadati</taxon>
        <taxon>Pseudomonadota</taxon>
        <taxon>Gammaproteobacteria</taxon>
        <taxon>Pseudomonadales</taxon>
        <taxon>Pseudomonadaceae</taxon>
        <taxon>Pseudomonas</taxon>
    </lineage>
</organism>
<dbReference type="RefSeq" id="WP_119892306.1">
    <property type="nucleotide sequence ID" value="NZ_CP032419.1"/>
</dbReference>
<evidence type="ECO:0000256" key="6">
    <source>
        <dbReference type="ARBA" id="ARBA00022692"/>
    </source>
</evidence>
<dbReference type="InterPro" id="IPR037682">
    <property type="entry name" value="TonB_C"/>
</dbReference>
<evidence type="ECO:0000259" key="11">
    <source>
        <dbReference type="PROSITE" id="PS52015"/>
    </source>
</evidence>
<reference evidence="13" key="1">
    <citation type="submission" date="2018-09" db="EMBL/GenBank/DDBJ databases">
        <authorList>
            <person name="Zhu H."/>
        </authorList>
    </citation>
    <scope>NUCLEOTIDE SEQUENCE [LARGE SCALE GENOMIC DNA]</scope>
    <source>
        <strain evidence="13">K2W31S-8</strain>
    </source>
</reference>
<keyword evidence="13" id="KW-1185">Reference proteome</keyword>
<feature type="domain" description="TonB C-terminal" evidence="11">
    <location>
        <begin position="140"/>
        <end position="233"/>
    </location>
</feature>
<dbReference type="GO" id="GO:0015031">
    <property type="term" value="P:protein transport"/>
    <property type="evidence" value="ECO:0007669"/>
    <property type="project" value="UniProtKB-KW"/>
</dbReference>
<keyword evidence="7" id="KW-0653">Protein transport</keyword>
<sequence>MPRMPFYLSLSLALHAGLGWLLQGQWLAHGQPYAPSRPAVIQISLAPLAAPPPLAPVQPQVATTPPSPTQPSSARPTPVKPPAKPAVAKAPAPAPRPRALVRAENRAPAAAARPASAALAAASPSVAAPRPAAPVVEEVLSREPSFRQPPQQPSYPAQARRRNQQGVVLVEVRLDARGEQRELRLLRSSGVDSLDRAALTAVAGWRFHPQSQNGQAVPSRVQIPIQFALTASR</sequence>
<comment type="subcellular location">
    <subcellularLocation>
        <location evidence="1">Cell inner membrane</location>
        <topology evidence="1">Single-pass membrane protein</topology>
        <orientation evidence="1">Periplasmic side</orientation>
    </subcellularLocation>
</comment>
<evidence type="ECO:0000313" key="12">
    <source>
        <dbReference type="EMBL" id="AYC31682.1"/>
    </source>
</evidence>
<evidence type="ECO:0000256" key="8">
    <source>
        <dbReference type="ARBA" id="ARBA00022989"/>
    </source>
</evidence>
<feature type="region of interest" description="Disordered" evidence="10">
    <location>
        <begin position="139"/>
        <end position="162"/>
    </location>
</feature>
<dbReference type="KEGG" id="pcav:D3880_04425"/>
<feature type="compositionally biased region" description="Low complexity" evidence="10">
    <location>
        <begin position="57"/>
        <end position="77"/>
    </location>
</feature>
<keyword evidence="6" id="KW-0812">Transmembrane</keyword>
<dbReference type="Pfam" id="PF03544">
    <property type="entry name" value="TonB_C"/>
    <property type="match status" value="1"/>
</dbReference>
<keyword evidence="9" id="KW-0472">Membrane</keyword>
<feature type="compositionally biased region" description="Low complexity" evidence="10">
    <location>
        <begin position="85"/>
        <end position="97"/>
    </location>
</feature>
<dbReference type="Proteomes" id="UP000265560">
    <property type="component" value="Chromosome"/>
</dbReference>
<evidence type="ECO:0000256" key="4">
    <source>
        <dbReference type="ARBA" id="ARBA00022475"/>
    </source>
</evidence>
<gene>
    <name evidence="12" type="ORF">D3880_04425</name>
</gene>
<dbReference type="PROSITE" id="PS52015">
    <property type="entry name" value="TONB_CTD"/>
    <property type="match status" value="1"/>
</dbReference>
<dbReference type="InterPro" id="IPR051045">
    <property type="entry name" value="TonB-dependent_transducer"/>
</dbReference>
<dbReference type="GO" id="GO:0031992">
    <property type="term" value="F:energy transducer activity"/>
    <property type="evidence" value="ECO:0007669"/>
    <property type="project" value="TreeGrafter"/>
</dbReference>
<keyword evidence="5" id="KW-0997">Cell inner membrane</keyword>
<feature type="region of interest" description="Disordered" evidence="10">
    <location>
        <begin position="54"/>
        <end position="97"/>
    </location>
</feature>
<dbReference type="EMBL" id="CP032419">
    <property type="protein sequence ID" value="AYC31682.1"/>
    <property type="molecule type" value="Genomic_DNA"/>
</dbReference>
<dbReference type="GO" id="GO:0055085">
    <property type="term" value="P:transmembrane transport"/>
    <property type="evidence" value="ECO:0007669"/>
    <property type="project" value="InterPro"/>
</dbReference>
<evidence type="ECO:0000256" key="5">
    <source>
        <dbReference type="ARBA" id="ARBA00022519"/>
    </source>
</evidence>
<name>A0A385Z291_9PSED</name>
<evidence type="ECO:0000256" key="10">
    <source>
        <dbReference type="SAM" id="MobiDB-lite"/>
    </source>
</evidence>
<evidence type="ECO:0000256" key="7">
    <source>
        <dbReference type="ARBA" id="ARBA00022927"/>
    </source>
</evidence>
<evidence type="ECO:0000256" key="2">
    <source>
        <dbReference type="ARBA" id="ARBA00006555"/>
    </source>
</evidence>
<evidence type="ECO:0000256" key="9">
    <source>
        <dbReference type="ARBA" id="ARBA00023136"/>
    </source>
</evidence>
<dbReference type="InterPro" id="IPR006260">
    <property type="entry name" value="TonB/TolA_C"/>
</dbReference>
<dbReference type="Gene3D" id="3.30.1150.10">
    <property type="match status" value="1"/>
</dbReference>
<dbReference type="AlphaFoldDB" id="A0A385Z291"/>
<evidence type="ECO:0000313" key="13">
    <source>
        <dbReference type="Proteomes" id="UP000265560"/>
    </source>
</evidence>
<accession>A0A385Z291</accession>
<keyword evidence="8" id="KW-1133">Transmembrane helix</keyword>
<dbReference type="SUPFAM" id="SSF74653">
    <property type="entry name" value="TolA/TonB C-terminal domain"/>
    <property type="match status" value="1"/>
</dbReference>
<comment type="similarity">
    <text evidence="2">Belongs to the TonB family.</text>
</comment>
<keyword evidence="3" id="KW-0813">Transport</keyword>
<keyword evidence="4" id="KW-1003">Cell membrane</keyword>
<evidence type="ECO:0000256" key="3">
    <source>
        <dbReference type="ARBA" id="ARBA00022448"/>
    </source>
</evidence>
<dbReference type="OrthoDB" id="9816142at2"/>
<evidence type="ECO:0000256" key="1">
    <source>
        <dbReference type="ARBA" id="ARBA00004383"/>
    </source>
</evidence>
<dbReference type="PANTHER" id="PTHR33446:SF2">
    <property type="entry name" value="PROTEIN TONB"/>
    <property type="match status" value="1"/>
</dbReference>
<dbReference type="PANTHER" id="PTHR33446">
    <property type="entry name" value="PROTEIN TONB-RELATED"/>
    <property type="match status" value="1"/>
</dbReference>
<dbReference type="NCBIfam" id="TIGR01352">
    <property type="entry name" value="tonB_Cterm"/>
    <property type="match status" value="1"/>
</dbReference>